<dbReference type="Pfam" id="PF12802">
    <property type="entry name" value="MarR_2"/>
    <property type="match status" value="1"/>
</dbReference>
<evidence type="ECO:0000313" key="3">
    <source>
        <dbReference type="EMBL" id="QSB13693.1"/>
    </source>
</evidence>
<dbReference type="Proteomes" id="UP000662857">
    <property type="component" value="Chromosome"/>
</dbReference>
<dbReference type="Gene3D" id="1.10.10.10">
    <property type="entry name" value="Winged helix-like DNA-binding domain superfamily/Winged helix DNA-binding domain"/>
    <property type="match status" value="1"/>
</dbReference>
<dbReference type="InterPro" id="IPR000600">
    <property type="entry name" value="ROK"/>
</dbReference>
<dbReference type="InterPro" id="IPR036388">
    <property type="entry name" value="WH-like_DNA-bd_sf"/>
</dbReference>
<sequence>MRPAPSQEEVRRQNLGALLRFVHQHGAVSRAELTARTGLNRSTIGALTADLAAAGLVTEQAPRQTRRAGRPSPLVTPLSGAVCGYAVSVEVDRVQAARVGLGGVVLDRREAPRPPGSPVSASTDPLATFLTEMHTAAVGGAGPRTIGCGVAVTSRLRAPDGSVSRGVQPTEVDEPLRAMVTAALPDNPQLLTGGAADLAAYAEHTRGAATGQQNVIYLCGDGGLTAGIIADGRRFAGRQGTAGEVGHMVVRPDGYRCRCGSQGCWETEAGERALLHAAGASEQHGHEAVRAVVRAASFGDPTARAALRRVAEWLGLGTGNLINIFNPELVIFGGSLRDIFLAAAAPLRSRLNQVTLPEQLSGVRLRTPALGDDAALLGAAELAFEQLLADPLGSAAAA</sequence>
<dbReference type="Pfam" id="PF00480">
    <property type="entry name" value="ROK"/>
    <property type="match status" value="1"/>
</dbReference>
<reference evidence="3" key="1">
    <citation type="submission" date="2021-02" db="EMBL/GenBank/DDBJ databases">
        <title>Natrosporangium hydrolyticum gen. nov., sp. nov, a haloalkaliphilic actinobacterium from a soda solonchak soil.</title>
        <authorList>
            <person name="Sorokin D.Y."/>
            <person name="Khijniak T.V."/>
            <person name="Zakharycheva A.P."/>
            <person name="Boueva O.V."/>
            <person name="Ariskina E.V."/>
            <person name="Hahnke R.L."/>
            <person name="Bunk B."/>
            <person name="Sproer C."/>
            <person name="Schumann P."/>
            <person name="Evtushenko L.I."/>
            <person name="Kublanov I.V."/>
        </authorList>
    </citation>
    <scope>NUCLEOTIDE SEQUENCE</scope>
    <source>
        <strain evidence="3">DSM 106523</strain>
    </source>
</reference>
<evidence type="ECO:0000259" key="2">
    <source>
        <dbReference type="Pfam" id="PF12802"/>
    </source>
</evidence>
<dbReference type="InterPro" id="IPR036390">
    <property type="entry name" value="WH_DNA-bd_sf"/>
</dbReference>
<accession>A0A895YE24</accession>
<dbReference type="InterPro" id="IPR000835">
    <property type="entry name" value="HTH_MarR-typ"/>
</dbReference>
<keyword evidence="4" id="KW-1185">Reference proteome</keyword>
<organism evidence="3 4">
    <name type="scientific">Natronosporangium hydrolyticum</name>
    <dbReference type="NCBI Taxonomy" id="2811111"/>
    <lineage>
        <taxon>Bacteria</taxon>
        <taxon>Bacillati</taxon>
        <taxon>Actinomycetota</taxon>
        <taxon>Actinomycetes</taxon>
        <taxon>Micromonosporales</taxon>
        <taxon>Micromonosporaceae</taxon>
        <taxon>Natronosporangium</taxon>
    </lineage>
</organism>
<gene>
    <name evidence="3" type="ORF">JQS43_19255</name>
</gene>
<name>A0A895YE24_9ACTN</name>
<feature type="domain" description="HTH marR-type" evidence="2">
    <location>
        <begin position="18"/>
        <end position="68"/>
    </location>
</feature>
<dbReference type="RefSeq" id="WP_239675793.1">
    <property type="nucleotide sequence ID" value="NZ_CP070499.1"/>
</dbReference>
<dbReference type="InterPro" id="IPR043129">
    <property type="entry name" value="ATPase_NBD"/>
</dbReference>
<evidence type="ECO:0000313" key="4">
    <source>
        <dbReference type="Proteomes" id="UP000662857"/>
    </source>
</evidence>
<dbReference type="PANTHER" id="PTHR18964:SF149">
    <property type="entry name" value="BIFUNCTIONAL UDP-N-ACETYLGLUCOSAMINE 2-EPIMERASE_N-ACETYLMANNOSAMINE KINASE"/>
    <property type="match status" value="1"/>
</dbReference>
<dbReference type="SUPFAM" id="SSF53067">
    <property type="entry name" value="Actin-like ATPase domain"/>
    <property type="match status" value="2"/>
</dbReference>
<dbReference type="PANTHER" id="PTHR18964">
    <property type="entry name" value="ROK (REPRESSOR, ORF, KINASE) FAMILY"/>
    <property type="match status" value="1"/>
</dbReference>
<evidence type="ECO:0000256" key="1">
    <source>
        <dbReference type="ARBA" id="ARBA00006479"/>
    </source>
</evidence>
<proteinExistence type="inferred from homology"/>
<dbReference type="KEGG" id="nhy:JQS43_19255"/>
<dbReference type="GO" id="GO:0003700">
    <property type="term" value="F:DNA-binding transcription factor activity"/>
    <property type="evidence" value="ECO:0007669"/>
    <property type="project" value="InterPro"/>
</dbReference>
<comment type="similarity">
    <text evidence="1">Belongs to the ROK (NagC/XylR) family.</text>
</comment>
<protein>
    <submittedName>
        <fullName evidence="3">ROK family transcriptional regulator</fullName>
    </submittedName>
</protein>
<dbReference type="AlphaFoldDB" id="A0A895YE24"/>
<dbReference type="SUPFAM" id="SSF46785">
    <property type="entry name" value="Winged helix' DNA-binding domain"/>
    <property type="match status" value="1"/>
</dbReference>
<dbReference type="EMBL" id="CP070499">
    <property type="protein sequence ID" value="QSB13693.1"/>
    <property type="molecule type" value="Genomic_DNA"/>
</dbReference>
<dbReference type="Gene3D" id="3.30.420.40">
    <property type="match status" value="2"/>
</dbReference>